<gene>
    <name evidence="2" type="ORF">GCM10022224_018380</name>
</gene>
<evidence type="ECO:0000313" key="2">
    <source>
        <dbReference type="EMBL" id="GAA3655565.1"/>
    </source>
</evidence>
<proteinExistence type="predicted"/>
<accession>A0ABP7BEE2</accession>
<evidence type="ECO:0000256" key="1">
    <source>
        <dbReference type="SAM" id="MobiDB-lite"/>
    </source>
</evidence>
<keyword evidence="3" id="KW-1185">Reference proteome</keyword>
<dbReference type="EMBL" id="BAAAZP010000029">
    <property type="protein sequence ID" value="GAA3655565.1"/>
    <property type="molecule type" value="Genomic_DNA"/>
</dbReference>
<comment type="caution">
    <text evidence="2">The sequence shown here is derived from an EMBL/GenBank/DDBJ whole genome shotgun (WGS) entry which is preliminary data.</text>
</comment>
<protein>
    <submittedName>
        <fullName evidence="2">Uncharacterized protein</fullName>
    </submittedName>
</protein>
<organism evidence="2 3">
    <name type="scientific">Nonomuraea antimicrobica</name>
    <dbReference type="NCBI Taxonomy" id="561173"/>
    <lineage>
        <taxon>Bacteria</taxon>
        <taxon>Bacillati</taxon>
        <taxon>Actinomycetota</taxon>
        <taxon>Actinomycetes</taxon>
        <taxon>Streptosporangiales</taxon>
        <taxon>Streptosporangiaceae</taxon>
        <taxon>Nonomuraea</taxon>
    </lineage>
</organism>
<evidence type="ECO:0000313" key="3">
    <source>
        <dbReference type="Proteomes" id="UP001500902"/>
    </source>
</evidence>
<sequence length="192" mass="21900">MPPKHRFLVLHDYGMGGLWWWIWARSERELVERLAEVEVVGSPDAVARAETWNLDEVDIDADRLSAGLDDLRAKREIQRSRPGFGALAGRDLVHLREPWEDEHGVTIYLAEVGPDGRRLRQVEVAPDGTAVRSAPTDWVLNPPIVDLFDPEVVGKEIGREEFERAWRHARPETDPSMSRVHEPAHEKGARRP</sequence>
<reference evidence="3" key="1">
    <citation type="journal article" date="2019" name="Int. J. Syst. Evol. Microbiol.">
        <title>The Global Catalogue of Microorganisms (GCM) 10K type strain sequencing project: providing services to taxonomists for standard genome sequencing and annotation.</title>
        <authorList>
            <consortium name="The Broad Institute Genomics Platform"/>
            <consortium name="The Broad Institute Genome Sequencing Center for Infectious Disease"/>
            <person name="Wu L."/>
            <person name="Ma J."/>
        </authorList>
    </citation>
    <scope>NUCLEOTIDE SEQUENCE [LARGE SCALE GENOMIC DNA]</scope>
    <source>
        <strain evidence="3">JCM 16904</strain>
    </source>
</reference>
<name>A0ABP7BEE2_9ACTN</name>
<dbReference type="Proteomes" id="UP001500902">
    <property type="component" value="Unassembled WGS sequence"/>
</dbReference>
<feature type="region of interest" description="Disordered" evidence="1">
    <location>
        <begin position="167"/>
        <end position="192"/>
    </location>
</feature>